<proteinExistence type="predicted"/>
<feature type="region of interest" description="Disordered" evidence="1">
    <location>
        <begin position="98"/>
        <end position="121"/>
    </location>
</feature>
<organism evidence="2">
    <name type="scientific">Mycolicibacterium gilvum (strain PYR-GCK)</name>
    <name type="common">Mycobacterium gilvum (strain PYR-GCK)</name>
    <dbReference type="NCBI Taxonomy" id="350054"/>
    <lineage>
        <taxon>Bacteria</taxon>
        <taxon>Bacillati</taxon>
        <taxon>Actinomycetota</taxon>
        <taxon>Actinomycetes</taxon>
        <taxon>Mycobacteriales</taxon>
        <taxon>Mycobacteriaceae</taxon>
        <taxon>Mycolicibacterium</taxon>
    </lineage>
</organism>
<dbReference type="EMBL" id="CP000656">
    <property type="protein sequence ID" value="ABP43106.1"/>
    <property type="molecule type" value="Genomic_DNA"/>
</dbReference>
<evidence type="ECO:0000313" key="2">
    <source>
        <dbReference type="EMBL" id="ABP43106.1"/>
    </source>
</evidence>
<gene>
    <name evidence="2" type="ordered locus">Mflv_0617</name>
</gene>
<accession>A4T3B7</accession>
<name>A4T3B7_MYCGI</name>
<reference evidence="2" key="2">
    <citation type="journal article" date="2013" name="PLoS ONE">
        <title>A Gene Expression Study of the Activities of Aromatic Ring-Cleavage Dioxygenases in Mycobacterium gilvum PYR-GCK to Changes in Salinity and pH during Pyrene Degradation.</title>
        <authorList>
            <person name="Badejo A.C."/>
            <person name="Badejo A.O."/>
            <person name="Shin K.H."/>
            <person name="Chai Y.G."/>
        </authorList>
    </citation>
    <scope>NUCLEOTIDE SEQUENCE [LARGE SCALE GENOMIC DNA]</scope>
    <source>
        <strain evidence="2">PYR-GCK</strain>
    </source>
</reference>
<dbReference type="HOGENOM" id="CLU_1516265_0_0_11"/>
<dbReference type="AlphaFoldDB" id="A4T3B7"/>
<evidence type="ECO:0000256" key="1">
    <source>
        <dbReference type="SAM" id="MobiDB-lite"/>
    </source>
</evidence>
<dbReference type="KEGG" id="mgi:Mflv_0617"/>
<protein>
    <submittedName>
        <fullName evidence="2">Uncharacterized protein</fullName>
    </submittedName>
</protein>
<reference evidence="2" key="1">
    <citation type="submission" date="2007-04" db="EMBL/GenBank/DDBJ databases">
        <authorList>
            <consortium name="US DOE Joint Genome Institute"/>
            <person name="Copeland A."/>
            <person name="Lucas S."/>
            <person name="Lapidus A."/>
            <person name="Barry K."/>
            <person name="Detter J.C."/>
            <person name="Glavina del Rio T."/>
            <person name="Hammon N."/>
            <person name="Israni S."/>
            <person name="Dalin E."/>
            <person name="Tice H."/>
            <person name="Pitluck S."/>
            <person name="Chain P."/>
            <person name="Malfatti S."/>
            <person name="Shin M."/>
            <person name="Vergez L."/>
            <person name="Schmutz J."/>
            <person name="Larimer F."/>
            <person name="Land M."/>
            <person name="Hauser L."/>
            <person name="Kyrpides N."/>
            <person name="Mikhailova N."/>
            <person name="Miller C."/>
            <person name="Richardson P."/>
        </authorList>
    </citation>
    <scope>NUCLEOTIDE SEQUENCE</scope>
    <source>
        <strain evidence="2">PYR-GCK</strain>
    </source>
</reference>
<sequence>MGKPTQMSPIHAADPSTLGQLIQIAVRPRLAERRCVGVCSHPLLVCCAPTTHVLDIEQGLDPRVHRLLVFVGIPFDSLVSRVRNAQCDHPCHRLMLAEDASNGRQDQSMGRHRDDSAPYKAPAGVCQISSVWSTSKEARPWAREPALRSAAAERRHRMMPGVHRIMVQRRKAIRKRR</sequence>
<dbReference type="STRING" id="350054.Mflv_0617"/>